<sequence>MSWTEDTTEETLFEPFSHSQVERFEIDQTDDPSTAIVRAVAEVTGQNVAELPPLYEATDPDAVDGLFHRSEDGTAWTDCILSFSYADCVVRVTGSEVCVARV</sequence>
<name>A0A3N6MIV2_NATCH</name>
<dbReference type="Proteomes" id="UP000281431">
    <property type="component" value="Unassembled WGS sequence"/>
</dbReference>
<evidence type="ECO:0000313" key="3">
    <source>
        <dbReference type="Proteomes" id="UP000281431"/>
    </source>
</evidence>
<feature type="domain" description="Halobacterial output" evidence="1">
    <location>
        <begin position="29"/>
        <end position="96"/>
    </location>
</feature>
<dbReference type="AlphaFoldDB" id="A0A3N6MIV2"/>
<organism evidence="2 3">
    <name type="scientific">Natrarchaeobius chitinivorans</name>
    <dbReference type="NCBI Taxonomy" id="1679083"/>
    <lineage>
        <taxon>Archaea</taxon>
        <taxon>Methanobacteriati</taxon>
        <taxon>Methanobacteriota</taxon>
        <taxon>Stenosarchaea group</taxon>
        <taxon>Halobacteria</taxon>
        <taxon>Halobacteriales</taxon>
        <taxon>Natrialbaceae</taxon>
        <taxon>Natrarchaeobius</taxon>
    </lineage>
</organism>
<evidence type="ECO:0000313" key="2">
    <source>
        <dbReference type="EMBL" id="RQG95651.1"/>
    </source>
</evidence>
<protein>
    <recommendedName>
        <fullName evidence="1">Halobacterial output domain-containing protein</fullName>
    </recommendedName>
</protein>
<keyword evidence="3" id="KW-1185">Reference proteome</keyword>
<proteinExistence type="predicted"/>
<gene>
    <name evidence="2" type="ORF">EA472_21370</name>
</gene>
<dbReference type="EMBL" id="REFZ01000031">
    <property type="protein sequence ID" value="RQG95651.1"/>
    <property type="molecule type" value="Genomic_DNA"/>
</dbReference>
<dbReference type="OrthoDB" id="167264at2157"/>
<dbReference type="Pfam" id="PF18545">
    <property type="entry name" value="HalOD1"/>
    <property type="match status" value="1"/>
</dbReference>
<dbReference type="InterPro" id="IPR040624">
    <property type="entry name" value="HalOD1"/>
</dbReference>
<comment type="caution">
    <text evidence="2">The sequence shown here is derived from an EMBL/GenBank/DDBJ whole genome shotgun (WGS) entry which is preliminary data.</text>
</comment>
<evidence type="ECO:0000259" key="1">
    <source>
        <dbReference type="Pfam" id="PF18545"/>
    </source>
</evidence>
<reference evidence="2 3" key="1">
    <citation type="submission" date="2018-10" db="EMBL/GenBank/DDBJ databases">
        <title>Natrarchaeobius chitinivorans gen. nov., sp. nov., and Natrarchaeobius haloalkaliphilus sp. nov., alkaliphilic, chitin-utilizing haloarchaea from hypersaline alkaline lakes.</title>
        <authorList>
            <person name="Sorokin D.Y."/>
            <person name="Elcheninov A.G."/>
            <person name="Kostrikina N.A."/>
            <person name="Bale N.J."/>
            <person name="Sinninghe Damste J.S."/>
            <person name="Khijniak T.V."/>
            <person name="Kublanov I.V."/>
            <person name="Toshchakov S.V."/>
        </authorList>
    </citation>
    <scope>NUCLEOTIDE SEQUENCE [LARGE SCALE GENOMIC DNA]</scope>
    <source>
        <strain evidence="2 3">AArcht7</strain>
    </source>
</reference>
<accession>A0A3N6MIV2</accession>